<organism evidence="2 3">
    <name type="scientific">Escherichia albertii (strain TW07627)</name>
    <dbReference type="NCBI Taxonomy" id="502347"/>
    <lineage>
        <taxon>Bacteria</taxon>
        <taxon>Pseudomonadati</taxon>
        <taxon>Pseudomonadota</taxon>
        <taxon>Gammaproteobacteria</taxon>
        <taxon>Enterobacterales</taxon>
        <taxon>Enterobacteriaceae</taxon>
        <taxon>Escherichia</taxon>
    </lineage>
</organism>
<feature type="signal peptide" evidence="1">
    <location>
        <begin position="1"/>
        <end position="17"/>
    </location>
</feature>
<gene>
    <name evidence="2" type="ORF">ESCAB7627_4613</name>
</gene>
<dbReference type="EC" id="3.2.1.1" evidence="2"/>
<keyword evidence="2" id="KW-0326">Glycosidase</keyword>
<dbReference type="EMBL" id="ABKX01000002">
    <property type="protein sequence ID" value="EDS93134.1"/>
    <property type="molecule type" value="Genomic_DNA"/>
</dbReference>
<evidence type="ECO:0000313" key="3">
    <source>
        <dbReference type="Proteomes" id="UP000003042"/>
    </source>
</evidence>
<evidence type="ECO:0000313" key="2">
    <source>
        <dbReference type="EMBL" id="EDS93134.1"/>
    </source>
</evidence>
<keyword evidence="1" id="KW-0732">Signal</keyword>
<evidence type="ECO:0000256" key="1">
    <source>
        <dbReference type="SAM" id="SignalP"/>
    </source>
</evidence>
<dbReference type="AlphaFoldDB" id="A0ABC9NSI0"/>
<protein>
    <submittedName>
        <fullName evidence="2">Alpha-amylase</fullName>
        <ecNumber evidence="2">3.2.1.1</ecNumber>
    </submittedName>
</protein>
<dbReference type="Proteomes" id="UP000003042">
    <property type="component" value="Unassembled WGS sequence"/>
</dbReference>
<feature type="chain" id="PRO_5044833841" evidence="1">
    <location>
        <begin position="18"/>
        <end position="56"/>
    </location>
</feature>
<comment type="caution">
    <text evidence="2">The sequence shown here is derived from an EMBL/GenBank/DDBJ whole genome shotgun (WGS) entry which is preliminary data.</text>
</comment>
<sequence>MKLAACFLALLPGFTIAASWSSLGFPAFDEGGAGTFVSHAQRKNQASAALVEAEQQ</sequence>
<reference evidence="2 3" key="1">
    <citation type="submission" date="2008-02" db="EMBL/GenBank/DDBJ databases">
        <title>Annotation of Escherichia albertii TW07627.</title>
        <authorList>
            <person name="Sutton G."/>
            <person name="Whittam T.S."/>
            <person name="Sebastian Y."/>
        </authorList>
    </citation>
    <scope>NUCLEOTIDE SEQUENCE [LARGE SCALE GENOMIC DNA]</scope>
    <source>
        <strain evidence="2 3">TW07627</strain>
    </source>
</reference>
<proteinExistence type="predicted"/>
<keyword evidence="2" id="KW-0378">Hydrolase</keyword>
<dbReference type="GO" id="GO:0004556">
    <property type="term" value="F:alpha-amylase activity"/>
    <property type="evidence" value="ECO:0007669"/>
    <property type="project" value="UniProtKB-EC"/>
</dbReference>
<name>A0ABC9NSI0_ESCAT</name>
<accession>A0ABC9NSI0</accession>